<reference evidence="17" key="2">
    <citation type="submission" date="2021-01" db="EMBL/GenBank/DDBJ databases">
        <authorList>
            <person name="Schikora-Tamarit M.A."/>
        </authorList>
    </citation>
    <scope>NUCLEOTIDE SEQUENCE</scope>
    <source>
        <strain evidence="17">CBS6075</strain>
    </source>
</reference>
<dbReference type="Pfam" id="PF00834">
    <property type="entry name" value="Ribul_P_3_epim"/>
    <property type="match status" value="1"/>
</dbReference>
<evidence type="ECO:0000256" key="5">
    <source>
        <dbReference type="ARBA" id="ARBA00001954"/>
    </source>
</evidence>
<accession>A0A9P8T727</accession>
<name>A0A9P8T727_9ASCO</name>
<evidence type="ECO:0000256" key="6">
    <source>
        <dbReference type="ARBA" id="ARBA00005016"/>
    </source>
</evidence>
<dbReference type="Gene3D" id="3.20.20.70">
    <property type="entry name" value="Aldolase class I"/>
    <property type="match status" value="1"/>
</dbReference>
<proteinExistence type="inferred from homology"/>
<comment type="cofactor">
    <cofactor evidence="15">
        <name>a divalent metal cation</name>
        <dbReference type="ChEBI" id="CHEBI:60240"/>
    </cofactor>
    <text evidence="15">Binds 1 divalent metal cation per subunit.</text>
</comment>
<feature type="binding site" evidence="16">
    <location>
        <begin position="149"/>
        <end position="152"/>
    </location>
    <ligand>
        <name>substrate</name>
    </ligand>
</feature>
<evidence type="ECO:0000256" key="1">
    <source>
        <dbReference type="ARBA" id="ARBA00001782"/>
    </source>
</evidence>
<evidence type="ECO:0000256" key="2">
    <source>
        <dbReference type="ARBA" id="ARBA00001936"/>
    </source>
</evidence>
<keyword evidence="13" id="KW-0119">Carbohydrate metabolism</keyword>
<comment type="cofactor">
    <cofactor evidence="5">
        <name>Fe(2+)</name>
        <dbReference type="ChEBI" id="CHEBI:29033"/>
    </cofactor>
</comment>
<evidence type="ECO:0000256" key="8">
    <source>
        <dbReference type="ARBA" id="ARBA00013188"/>
    </source>
</evidence>
<gene>
    <name evidence="17" type="ORF">OGAPHI_002185</name>
</gene>
<dbReference type="InterPro" id="IPR011060">
    <property type="entry name" value="RibuloseP-bd_barrel"/>
</dbReference>
<evidence type="ECO:0000256" key="9">
    <source>
        <dbReference type="ARBA" id="ARBA00013920"/>
    </source>
</evidence>
<evidence type="ECO:0000256" key="7">
    <source>
        <dbReference type="ARBA" id="ARBA00009541"/>
    </source>
</evidence>
<protein>
    <recommendedName>
        <fullName evidence="9 13">Ribulose-phosphate 3-epimerase</fullName>
        <ecNumber evidence="8 13">5.1.3.1</ecNumber>
    </recommendedName>
</protein>
<dbReference type="NCBIfam" id="NF004076">
    <property type="entry name" value="PRK05581.1-4"/>
    <property type="match status" value="1"/>
</dbReference>
<evidence type="ECO:0000256" key="4">
    <source>
        <dbReference type="ARBA" id="ARBA00001947"/>
    </source>
</evidence>
<feature type="binding site" evidence="16">
    <location>
        <position position="73"/>
    </location>
    <ligand>
        <name>substrate</name>
    </ligand>
</feature>
<evidence type="ECO:0000256" key="15">
    <source>
        <dbReference type="PIRSR" id="PIRSR001461-2"/>
    </source>
</evidence>
<keyword evidence="11 13" id="KW-0413">Isomerase</keyword>
<organism evidence="17 18">
    <name type="scientific">Ogataea philodendri</name>
    <dbReference type="NCBI Taxonomy" id="1378263"/>
    <lineage>
        <taxon>Eukaryota</taxon>
        <taxon>Fungi</taxon>
        <taxon>Dikarya</taxon>
        <taxon>Ascomycota</taxon>
        <taxon>Saccharomycotina</taxon>
        <taxon>Pichiomycetes</taxon>
        <taxon>Pichiales</taxon>
        <taxon>Pichiaceae</taxon>
        <taxon>Ogataea</taxon>
    </lineage>
</organism>
<keyword evidence="18" id="KW-1185">Reference proteome</keyword>
<keyword evidence="15" id="KW-0862">Zinc</keyword>
<dbReference type="EC" id="5.1.3.1" evidence="8 13"/>
<reference evidence="17" key="1">
    <citation type="journal article" date="2021" name="Open Biol.">
        <title>Shared evolutionary footprints suggest mitochondrial oxidative damage underlies multiple complex I losses in fungi.</title>
        <authorList>
            <person name="Schikora-Tamarit M.A."/>
            <person name="Marcet-Houben M."/>
            <person name="Nosek J."/>
            <person name="Gabaldon T."/>
        </authorList>
    </citation>
    <scope>NUCLEOTIDE SEQUENCE</scope>
    <source>
        <strain evidence="17">CBS6075</strain>
    </source>
</reference>
<evidence type="ECO:0000256" key="12">
    <source>
        <dbReference type="ARBA" id="ARBA00023285"/>
    </source>
</evidence>
<dbReference type="Proteomes" id="UP000769157">
    <property type="component" value="Unassembled WGS sequence"/>
</dbReference>
<keyword evidence="15" id="KW-0464">Manganese</keyword>
<feature type="binding site" evidence="15">
    <location>
        <position position="178"/>
    </location>
    <ligand>
        <name>a divalent metal cation</name>
        <dbReference type="ChEBI" id="CHEBI:60240"/>
    </ligand>
</feature>
<feature type="active site" description="Proton donor" evidence="14">
    <location>
        <position position="178"/>
    </location>
</feature>
<dbReference type="PROSITE" id="PS01085">
    <property type="entry name" value="RIBUL_P_3_EPIMER_1"/>
    <property type="match status" value="1"/>
</dbReference>
<comment type="pathway">
    <text evidence="6">Carbohydrate degradation; pentose phosphate pathway; D-xylulose 5-phosphate from D-ribulose 5-phosphate (non-oxidative stage): step 1/1.</text>
</comment>
<feature type="binding site" evidence="16">
    <location>
        <position position="180"/>
    </location>
    <ligand>
        <name>substrate</name>
    </ligand>
</feature>
<comment type="similarity">
    <text evidence="7 13">Belongs to the ribulose-phosphate 3-epimerase family.</text>
</comment>
<comment type="catalytic activity">
    <reaction evidence="1 13">
        <text>D-ribulose 5-phosphate = D-xylulose 5-phosphate</text>
        <dbReference type="Rhea" id="RHEA:13677"/>
        <dbReference type="ChEBI" id="CHEBI:57737"/>
        <dbReference type="ChEBI" id="CHEBI:58121"/>
        <dbReference type="EC" id="5.1.3.1"/>
    </reaction>
</comment>
<evidence type="ECO:0000256" key="3">
    <source>
        <dbReference type="ARBA" id="ARBA00001941"/>
    </source>
</evidence>
<dbReference type="GO" id="GO:0004750">
    <property type="term" value="F:D-ribulose-phosphate 3-epimerase activity"/>
    <property type="evidence" value="ECO:0007669"/>
    <property type="project" value="UniProtKB-EC"/>
</dbReference>
<dbReference type="InterPro" id="IPR000056">
    <property type="entry name" value="Ribul_P_3_epim-like"/>
</dbReference>
<dbReference type="PIRSF" id="PIRSF001461">
    <property type="entry name" value="RPE"/>
    <property type="match status" value="1"/>
</dbReference>
<evidence type="ECO:0000256" key="11">
    <source>
        <dbReference type="ARBA" id="ARBA00023235"/>
    </source>
</evidence>
<evidence type="ECO:0000256" key="10">
    <source>
        <dbReference type="ARBA" id="ARBA00022723"/>
    </source>
</evidence>
<feature type="active site" description="Proton acceptor" evidence="14">
    <location>
        <position position="38"/>
    </location>
</feature>
<dbReference type="PROSITE" id="PS01086">
    <property type="entry name" value="RIBUL_P_3_EPIMER_2"/>
    <property type="match status" value="1"/>
</dbReference>
<dbReference type="FunFam" id="3.20.20.70:FF:000171">
    <property type="entry name" value="Ribulose-phosphate 3-epimerase"/>
    <property type="match status" value="1"/>
</dbReference>
<dbReference type="PANTHER" id="PTHR11749">
    <property type="entry name" value="RIBULOSE-5-PHOSPHATE-3-EPIMERASE"/>
    <property type="match status" value="1"/>
</dbReference>
<dbReference type="HAMAP" id="MF_02227">
    <property type="entry name" value="RPE"/>
    <property type="match status" value="1"/>
</dbReference>
<dbReference type="GeneID" id="70234152"/>
<dbReference type="InterPro" id="IPR026019">
    <property type="entry name" value="Ribul_P_3_epim"/>
</dbReference>
<dbReference type="InterPro" id="IPR013785">
    <property type="entry name" value="Aldolase_TIM"/>
</dbReference>
<sequence>MCGLKPIIAPSILSANFINLGSDVTLLFLNQCDWIHIDVMDGNFVPNISIGFPVLHQLRTLLVDKSKYFFDCHMMVANPEQWVATVAEYGGNQYTFHLESTKDPKNLVKLIHAHGMRAACALKPQTEIEQVLSFADQLDMVLVMTVEPGFGGQSFMPEMMSKVRKLRQLYPKLDIQVDGGLGPETVNVAAEAGANVIVAGTSVFKAKDQAKTIQTLRDAVVRHTSKL</sequence>
<keyword evidence="12 15" id="KW-0170">Cobalt</keyword>
<feature type="binding site" evidence="15">
    <location>
        <position position="36"/>
    </location>
    <ligand>
        <name>a divalent metal cation</name>
        <dbReference type="ChEBI" id="CHEBI:60240"/>
    </ligand>
</feature>
<feature type="binding site" evidence="15">
    <location>
        <position position="38"/>
    </location>
    <ligand>
        <name>a divalent metal cation</name>
        <dbReference type="ChEBI" id="CHEBI:60240"/>
    </ligand>
</feature>
<evidence type="ECO:0000256" key="16">
    <source>
        <dbReference type="PIRSR" id="PIRSR001461-3"/>
    </source>
</evidence>
<feature type="binding site" evidence="15">
    <location>
        <position position="73"/>
    </location>
    <ligand>
        <name>a divalent metal cation</name>
        <dbReference type="ChEBI" id="CHEBI:60240"/>
    </ligand>
</feature>
<dbReference type="OrthoDB" id="1927044at2759"/>
<keyword evidence="10 15" id="KW-0479">Metal-binding</keyword>
<evidence type="ECO:0000256" key="13">
    <source>
        <dbReference type="PIRNR" id="PIRNR001461"/>
    </source>
</evidence>
<dbReference type="GO" id="GO:0046872">
    <property type="term" value="F:metal ion binding"/>
    <property type="evidence" value="ECO:0007669"/>
    <property type="project" value="UniProtKB-KW"/>
</dbReference>
<dbReference type="SUPFAM" id="SSF51366">
    <property type="entry name" value="Ribulose-phoshate binding barrel"/>
    <property type="match status" value="1"/>
</dbReference>
<dbReference type="EMBL" id="JAEUBE010000158">
    <property type="protein sequence ID" value="KAH3668431.1"/>
    <property type="molecule type" value="Genomic_DNA"/>
</dbReference>
<evidence type="ECO:0000313" key="17">
    <source>
        <dbReference type="EMBL" id="KAH3668431.1"/>
    </source>
</evidence>
<evidence type="ECO:0000313" key="18">
    <source>
        <dbReference type="Proteomes" id="UP000769157"/>
    </source>
</evidence>
<comment type="cofactor">
    <cofactor evidence="3">
        <name>Co(2+)</name>
        <dbReference type="ChEBI" id="CHEBI:48828"/>
    </cofactor>
</comment>
<dbReference type="AlphaFoldDB" id="A0A9P8T727"/>
<dbReference type="RefSeq" id="XP_046062845.1">
    <property type="nucleotide sequence ID" value="XM_046203027.1"/>
</dbReference>
<comment type="caution">
    <text evidence="17">The sequence shown here is derived from an EMBL/GenBank/DDBJ whole genome shotgun (WGS) entry which is preliminary data.</text>
</comment>
<dbReference type="NCBIfam" id="TIGR01163">
    <property type="entry name" value="rpe"/>
    <property type="match status" value="1"/>
</dbReference>
<comment type="cofactor">
    <cofactor evidence="2">
        <name>Mn(2+)</name>
        <dbReference type="ChEBI" id="CHEBI:29035"/>
    </cofactor>
</comment>
<feature type="binding site" evidence="16">
    <location>
        <begin position="200"/>
        <end position="201"/>
    </location>
    <ligand>
        <name>substrate</name>
    </ligand>
</feature>
<dbReference type="CDD" id="cd00429">
    <property type="entry name" value="RPE"/>
    <property type="match status" value="1"/>
</dbReference>
<dbReference type="GO" id="GO:0006098">
    <property type="term" value="P:pentose-phosphate shunt"/>
    <property type="evidence" value="ECO:0007669"/>
    <property type="project" value="InterPro"/>
</dbReference>
<evidence type="ECO:0000256" key="14">
    <source>
        <dbReference type="PIRSR" id="PIRSR001461-1"/>
    </source>
</evidence>
<feature type="binding site" evidence="16">
    <location>
        <position position="11"/>
    </location>
    <ligand>
        <name>substrate</name>
    </ligand>
</feature>
<dbReference type="GO" id="GO:0005975">
    <property type="term" value="P:carbohydrate metabolic process"/>
    <property type="evidence" value="ECO:0007669"/>
    <property type="project" value="InterPro"/>
</dbReference>
<comment type="cofactor">
    <cofactor evidence="4">
        <name>Zn(2+)</name>
        <dbReference type="ChEBI" id="CHEBI:29105"/>
    </cofactor>
</comment>